<dbReference type="InterPro" id="IPR025436">
    <property type="entry name" value="DUF4179"/>
</dbReference>
<comment type="caution">
    <text evidence="3">The sequence shown here is derived from an EMBL/GenBank/DDBJ whole genome shotgun (WGS) entry which is preliminary data.</text>
</comment>
<keyword evidence="4" id="KW-1185">Reference proteome</keyword>
<proteinExistence type="predicted"/>
<dbReference type="Gene3D" id="2.60.40.1630">
    <property type="entry name" value="bacillus anthracis domain"/>
    <property type="match status" value="1"/>
</dbReference>
<evidence type="ECO:0000259" key="2">
    <source>
        <dbReference type="Pfam" id="PF13786"/>
    </source>
</evidence>
<dbReference type="Proteomes" id="UP000250369">
    <property type="component" value="Unassembled WGS sequence"/>
</dbReference>
<evidence type="ECO:0000313" key="3">
    <source>
        <dbReference type="EMBL" id="RAV15617.1"/>
    </source>
</evidence>
<dbReference type="Pfam" id="PF13786">
    <property type="entry name" value="DUF4179"/>
    <property type="match status" value="1"/>
</dbReference>
<name>A0A329MET6_9BACL</name>
<evidence type="ECO:0000313" key="4">
    <source>
        <dbReference type="Proteomes" id="UP000250369"/>
    </source>
</evidence>
<keyword evidence="1" id="KW-0472">Membrane</keyword>
<dbReference type="EMBL" id="QMFB01000023">
    <property type="protein sequence ID" value="RAV15617.1"/>
    <property type="molecule type" value="Genomic_DNA"/>
</dbReference>
<keyword evidence="1" id="KW-0812">Transmembrane</keyword>
<protein>
    <recommendedName>
        <fullName evidence="2">DUF4179 domain-containing protein</fullName>
    </recommendedName>
</protein>
<sequence>MISFKRRKAKMSEAFHTDELELKRKFNETKLPQIQLKARVLDELEAGSRHMAPRPARSRKLLTAVCSVMAAVAVLGALSAFPASADQLRKIPVVGKIFEGNIFSFAGDSGIVSGQQSGLSSGLNEEASDKGVTIKLQDVIYDGARLSISYEMNSEKPDHLLFLGDVDVKINGIPNLGATLGTKPHRINERRSVGIMTLDLEEPERAGSFDLELTIGEVTGFKEEDPVPKRILGQWSFKLTVANSTAESAYKTLADGHTAKSEDRQFQLTGYLATPATTQLDFRYAGDTKWLSFQLKDDRDMLIETLDSRFTTGKDGVTNGTVRFAPLAGGTKTIKVTPYMLSVGKKESEKVTAKLTDAFPIVLSQGEVGEAIVKNVEFLHDKTLIYYEVKGKVPYMQYASLWLETEDGQILISDNGKRTRIGGTSYDYILEYPALDPQESYVLGTMPQTDIKLLDELTVTLDVEE</sequence>
<accession>A0A329MET6</accession>
<feature type="domain" description="DUF4179" evidence="2">
    <location>
        <begin position="59"/>
        <end position="153"/>
    </location>
</feature>
<keyword evidence="1" id="KW-1133">Transmembrane helix</keyword>
<feature type="transmembrane region" description="Helical" evidence="1">
    <location>
        <begin position="61"/>
        <end position="81"/>
    </location>
</feature>
<reference evidence="3 4" key="1">
    <citation type="journal article" date="2009" name="Int. J. Syst. Evol. Microbiol.">
        <title>Paenibacillus contaminans sp. nov., isolated from a contaminated laboratory plate.</title>
        <authorList>
            <person name="Chou J.H."/>
            <person name="Lee J.H."/>
            <person name="Lin M.C."/>
            <person name="Chang P.S."/>
            <person name="Arun A.B."/>
            <person name="Young C.C."/>
            <person name="Chen W.M."/>
        </authorList>
    </citation>
    <scope>NUCLEOTIDE SEQUENCE [LARGE SCALE GENOMIC DNA]</scope>
    <source>
        <strain evidence="3 4">CKOBP-6</strain>
    </source>
</reference>
<dbReference type="AlphaFoldDB" id="A0A329MET6"/>
<organism evidence="3 4">
    <name type="scientific">Paenibacillus contaminans</name>
    <dbReference type="NCBI Taxonomy" id="450362"/>
    <lineage>
        <taxon>Bacteria</taxon>
        <taxon>Bacillati</taxon>
        <taxon>Bacillota</taxon>
        <taxon>Bacilli</taxon>
        <taxon>Bacillales</taxon>
        <taxon>Paenibacillaceae</taxon>
        <taxon>Paenibacillus</taxon>
    </lineage>
</organism>
<gene>
    <name evidence="3" type="ORF">DQG23_30040</name>
</gene>
<evidence type="ECO:0000256" key="1">
    <source>
        <dbReference type="SAM" id="Phobius"/>
    </source>
</evidence>